<name>A0A0B2VIA4_TOXCA</name>
<sequence>MFEKYADYVLPRAPRDVSFPKPLNLLTSLFGPQQSLFNACYAGMKLAKEPREDFVTSAGRVDRECVNFLLGTCTEDQFGCLVYVCGLQSSDDAFVRLKLLDKIEADPTCTVQTLTEECESLLNLKHDTKMFENDSLPTHTVRAVQESRRRQRRSSKPTITNRQSQQQSNQPREYSKDAPNAMLVLRRDALQSRLQASTAPLLHVQENRAQGRILQRCQTSFKNQSPFKPRCVQQPDEHAQMQFSLS</sequence>
<dbReference type="EMBL" id="JPKZ01001579">
    <property type="protein sequence ID" value="KHN81154.1"/>
    <property type="molecule type" value="Genomic_DNA"/>
</dbReference>
<evidence type="ECO:0000256" key="1">
    <source>
        <dbReference type="SAM" id="MobiDB-lite"/>
    </source>
</evidence>
<feature type="region of interest" description="Disordered" evidence="1">
    <location>
        <begin position="133"/>
        <end position="176"/>
    </location>
</feature>
<proteinExistence type="predicted"/>
<dbReference type="Proteomes" id="UP000031036">
    <property type="component" value="Unassembled WGS sequence"/>
</dbReference>
<comment type="caution">
    <text evidence="2">The sequence shown here is derived from an EMBL/GenBank/DDBJ whole genome shotgun (WGS) entry which is preliminary data.</text>
</comment>
<evidence type="ECO:0000313" key="2">
    <source>
        <dbReference type="EMBL" id="KHN81154.1"/>
    </source>
</evidence>
<organism evidence="2 3">
    <name type="scientific">Toxocara canis</name>
    <name type="common">Canine roundworm</name>
    <dbReference type="NCBI Taxonomy" id="6265"/>
    <lineage>
        <taxon>Eukaryota</taxon>
        <taxon>Metazoa</taxon>
        <taxon>Ecdysozoa</taxon>
        <taxon>Nematoda</taxon>
        <taxon>Chromadorea</taxon>
        <taxon>Rhabditida</taxon>
        <taxon>Spirurina</taxon>
        <taxon>Ascaridomorpha</taxon>
        <taxon>Ascaridoidea</taxon>
        <taxon>Toxocaridae</taxon>
        <taxon>Toxocara</taxon>
    </lineage>
</organism>
<protein>
    <submittedName>
        <fullName evidence="2">Uncharacterized protein</fullName>
    </submittedName>
</protein>
<evidence type="ECO:0000313" key="3">
    <source>
        <dbReference type="Proteomes" id="UP000031036"/>
    </source>
</evidence>
<feature type="compositionally biased region" description="Low complexity" evidence="1">
    <location>
        <begin position="161"/>
        <end position="172"/>
    </location>
</feature>
<accession>A0A0B2VIA4</accession>
<gene>
    <name evidence="2" type="ORF">Tcan_00363</name>
</gene>
<keyword evidence="3" id="KW-1185">Reference proteome</keyword>
<dbReference type="STRING" id="6265.A0A0B2VIA4"/>
<reference evidence="2 3" key="1">
    <citation type="submission" date="2014-11" db="EMBL/GenBank/DDBJ databases">
        <title>Genetic blueprint of the zoonotic pathogen Toxocara canis.</title>
        <authorList>
            <person name="Zhu X.-Q."/>
            <person name="Korhonen P.K."/>
            <person name="Cai H."/>
            <person name="Young N.D."/>
            <person name="Nejsum P."/>
            <person name="von Samson-Himmelstjerna G."/>
            <person name="Boag P.R."/>
            <person name="Tan P."/>
            <person name="Li Q."/>
            <person name="Min J."/>
            <person name="Yang Y."/>
            <person name="Wang X."/>
            <person name="Fang X."/>
            <person name="Hall R.S."/>
            <person name="Hofmann A."/>
            <person name="Sternberg P.W."/>
            <person name="Jex A.R."/>
            <person name="Gasser R.B."/>
        </authorList>
    </citation>
    <scope>NUCLEOTIDE SEQUENCE [LARGE SCALE GENOMIC DNA]</scope>
    <source>
        <strain evidence="2">PN_DK_2014</strain>
    </source>
</reference>
<dbReference type="OrthoDB" id="5841934at2759"/>
<dbReference type="AlphaFoldDB" id="A0A0B2VIA4"/>